<proteinExistence type="inferred from homology"/>
<dbReference type="InterPro" id="IPR023674">
    <property type="entry name" value="Ribosomal_uL1-like"/>
</dbReference>
<evidence type="ECO:0000256" key="3">
    <source>
        <dbReference type="ARBA" id="ARBA00023274"/>
    </source>
</evidence>
<dbReference type="Pfam" id="PF00687">
    <property type="entry name" value="Ribosomal_L1"/>
    <property type="match status" value="1"/>
</dbReference>
<dbReference type="GO" id="GO:1990904">
    <property type="term" value="C:ribonucleoprotein complex"/>
    <property type="evidence" value="ECO:0007669"/>
    <property type="project" value="UniProtKB-KW"/>
</dbReference>
<protein>
    <submittedName>
        <fullName evidence="6">39S ribosomal protein L1, mitochondrial</fullName>
    </submittedName>
</protein>
<dbReference type="GeneID" id="108664608"/>
<sequence length="385" mass="43221">MNISTRFLNLLPRNAFSSSLCNLNTLQPIIRSPICFSQVLWEDKWLSPHHRSFHLNALNAAARKGTRARREAIKKANKKKKIEQEVKTGWIPFSERKKLNAASTEPPNYTWRNWPPADDVYVARYFRWPEHSVSEAVTKLREIHQPTIYNYPDAPVFLTMDVSLATDKAKRFLTDVSGVVLLPHAYDAGQSRSVAVLTDDHETRTKAQEMGVQLVCGKEIVKLVLGGEVDLLAYDYIVSSLDILPELVPIRGILKKKFPNPSNGTSVVNVADTAFRFLTGVQYECAVDTVLKAYGSITVAFGALSMEDEHLTANAQALLTDIESHRIGRKSADLITRVYVKCNTTSERLVLDHKAYIPKDLGYAPAKKTKQQETTEEPQQEAVAN</sequence>
<evidence type="ECO:0000313" key="6">
    <source>
        <dbReference type="RefSeq" id="XP_018006720.1"/>
    </source>
</evidence>
<evidence type="ECO:0000256" key="4">
    <source>
        <dbReference type="SAM" id="MobiDB-lite"/>
    </source>
</evidence>
<dbReference type="OrthoDB" id="1747252at2759"/>
<keyword evidence="3" id="KW-0687">Ribonucleoprotein</keyword>
<evidence type="ECO:0000256" key="1">
    <source>
        <dbReference type="ARBA" id="ARBA00010531"/>
    </source>
</evidence>
<dbReference type="PANTHER" id="PTHR36427">
    <property type="entry name" value="54S RIBOSOMAL PROTEIN L1, MITOCHONDRIAL"/>
    <property type="match status" value="1"/>
</dbReference>
<dbReference type="PANTHER" id="PTHR36427:SF3">
    <property type="entry name" value="LARGE RIBOSOMAL SUBUNIT PROTEIN UL1M"/>
    <property type="match status" value="1"/>
</dbReference>
<dbReference type="Gene3D" id="3.30.190.20">
    <property type="match status" value="1"/>
</dbReference>
<dbReference type="GO" id="GO:0005840">
    <property type="term" value="C:ribosome"/>
    <property type="evidence" value="ECO:0007669"/>
    <property type="project" value="UniProtKB-KW"/>
</dbReference>
<dbReference type="CTD" id="65008"/>
<name>A0A8B7MZJ2_HYAAZ</name>
<reference evidence="6" key="1">
    <citation type="submission" date="2025-08" db="UniProtKB">
        <authorList>
            <consortium name="RefSeq"/>
        </authorList>
    </citation>
    <scope>IDENTIFICATION</scope>
    <source>
        <tissue evidence="6">Whole organism</tissue>
    </source>
</reference>
<organism evidence="5 6">
    <name type="scientific">Hyalella azteca</name>
    <name type="common">Amphipod</name>
    <dbReference type="NCBI Taxonomy" id="294128"/>
    <lineage>
        <taxon>Eukaryota</taxon>
        <taxon>Metazoa</taxon>
        <taxon>Ecdysozoa</taxon>
        <taxon>Arthropoda</taxon>
        <taxon>Crustacea</taxon>
        <taxon>Multicrustacea</taxon>
        <taxon>Malacostraca</taxon>
        <taxon>Eumalacostraca</taxon>
        <taxon>Peracarida</taxon>
        <taxon>Amphipoda</taxon>
        <taxon>Senticaudata</taxon>
        <taxon>Talitrida</taxon>
        <taxon>Talitroidea</taxon>
        <taxon>Hyalellidae</taxon>
        <taxon>Hyalella</taxon>
    </lineage>
</organism>
<dbReference type="RefSeq" id="XP_018006720.1">
    <property type="nucleotide sequence ID" value="XM_018151231.2"/>
</dbReference>
<comment type="similarity">
    <text evidence="1">Belongs to the universal ribosomal protein uL1 family.</text>
</comment>
<dbReference type="InterPro" id="IPR016095">
    <property type="entry name" value="Ribosomal_uL1_3-a/b-sand"/>
</dbReference>
<dbReference type="OMA" id="MWDKSSA"/>
<evidence type="ECO:0000256" key="2">
    <source>
        <dbReference type="ARBA" id="ARBA00022980"/>
    </source>
</evidence>
<dbReference type="Gene3D" id="3.40.50.790">
    <property type="match status" value="1"/>
</dbReference>
<evidence type="ECO:0000313" key="5">
    <source>
        <dbReference type="Proteomes" id="UP000694843"/>
    </source>
</evidence>
<dbReference type="AlphaFoldDB" id="A0A8B7MZJ2"/>
<accession>A0A8B7MZJ2</accession>
<dbReference type="Proteomes" id="UP000694843">
    <property type="component" value="Unplaced"/>
</dbReference>
<feature type="region of interest" description="Disordered" evidence="4">
    <location>
        <begin position="366"/>
        <end position="385"/>
    </location>
</feature>
<keyword evidence="5" id="KW-1185">Reference proteome</keyword>
<keyword evidence="2 6" id="KW-0689">Ribosomal protein</keyword>
<dbReference type="KEGG" id="hazt:108664608"/>
<dbReference type="SUPFAM" id="SSF56808">
    <property type="entry name" value="Ribosomal protein L1"/>
    <property type="match status" value="1"/>
</dbReference>
<gene>
    <name evidence="6" type="primary">LOC108664608</name>
</gene>
<dbReference type="InterPro" id="IPR028364">
    <property type="entry name" value="Ribosomal_uL1/biogenesis"/>
</dbReference>